<evidence type="ECO:0000313" key="2">
    <source>
        <dbReference type="Proteomes" id="UP000637002"/>
    </source>
</evidence>
<gene>
    <name evidence="1" type="ORF">GCM10010994_16500</name>
</gene>
<reference evidence="1" key="1">
    <citation type="journal article" date="2014" name="Int. J. Syst. Evol. Microbiol.">
        <title>Complete genome sequence of Corynebacterium casei LMG S-19264T (=DSM 44701T), isolated from a smear-ripened cheese.</title>
        <authorList>
            <consortium name="US DOE Joint Genome Institute (JGI-PGF)"/>
            <person name="Walter F."/>
            <person name="Albersmeier A."/>
            <person name="Kalinowski J."/>
            <person name="Ruckert C."/>
        </authorList>
    </citation>
    <scope>NUCLEOTIDE SEQUENCE</scope>
    <source>
        <strain evidence="1">CGMCC 1.12919</strain>
    </source>
</reference>
<reference evidence="1" key="2">
    <citation type="submission" date="2020-09" db="EMBL/GenBank/DDBJ databases">
        <authorList>
            <person name="Sun Q."/>
            <person name="Zhou Y."/>
        </authorList>
    </citation>
    <scope>NUCLEOTIDE SEQUENCE</scope>
    <source>
        <strain evidence="1">CGMCC 1.12919</strain>
    </source>
</reference>
<comment type="caution">
    <text evidence="1">The sequence shown here is derived from an EMBL/GenBank/DDBJ whole genome shotgun (WGS) entry which is preliminary data.</text>
</comment>
<keyword evidence="2" id="KW-1185">Reference proteome</keyword>
<evidence type="ECO:0000313" key="1">
    <source>
        <dbReference type="EMBL" id="GGC58268.1"/>
    </source>
</evidence>
<dbReference type="Proteomes" id="UP000637002">
    <property type="component" value="Unassembled WGS sequence"/>
</dbReference>
<name>A0A916XA23_9HYPH</name>
<dbReference type="EMBL" id="BMGG01000003">
    <property type="protein sequence ID" value="GGC58268.1"/>
    <property type="molecule type" value="Genomic_DNA"/>
</dbReference>
<protein>
    <submittedName>
        <fullName evidence="1">Uncharacterized protein</fullName>
    </submittedName>
</protein>
<organism evidence="1 2">
    <name type="scientific">Chelatococcus reniformis</name>
    <dbReference type="NCBI Taxonomy" id="1494448"/>
    <lineage>
        <taxon>Bacteria</taxon>
        <taxon>Pseudomonadati</taxon>
        <taxon>Pseudomonadota</taxon>
        <taxon>Alphaproteobacteria</taxon>
        <taxon>Hyphomicrobiales</taxon>
        <taxon>Chelatococcaceae</taxon>
        <taxon>Chelatococcus</taxon>
    </lineage>
</organism>
<dbReference type="AlphaFoldDB" id="A0A916XA23"/>
<accession>A0A916XA23</accession>
<sequence>MTAAPFGADYEFSVGATVQFTGLFTQADESPWPIDEYRHEWTVWNANSSKIYTGTLDNGGIIISPTAPAPENSWITFNMGEASPCPGIYTHVYRIQHKMTGEYIVPLDGILTITGSRF</sequence>
<proteinExistence type="predicted"/>
<dbReference type="RefSeq" id="WP_188608696.1">
    <property type="nucleotide sequence ID" value="NZ_BMGG01000003.1"/>
</dbReference>